<accession>A0A3A8B692</accession>
<dbReference type="SUPFAM" id="SSF52172">
    <property type="entry name" value="CheY-like"/>
    <property type="match status" value="2"/>
</dbReference>
<evidence type="ECO:0000256" key="2">
    <source>
        <dbReference type="ARBA" id="ARBA00034247"/>
    </source>
</evidence>
<proteinExistence type="predicted"/>
<dbReference type="PANTHER" id="PTHR45138">
    <property type="entry name" value="REGULATORY COMPONENTS OF SENSORY TRANSDUCTION SYSTEM"/>
    <property type="match status" value="1"/>
</dbReference>
<dbReference type="InterPro" id="IPR050469">
    <property type="entry name" value="Diguanylate_Cyclase"/>
</dbReference>
<evidence type="ECO:0000256" key="1">
    <source>
        <dbReference type="ARBA" id="ARBA00012528"/>
    </source>
</evidence>
<dbReference type="GO" id="GO:1902201">
    <property type="term" value="P:negative regulation of bacterial-type flagellum-dependent cell motility"/>
    <property type="evidence" value="ECO:0007669"/>
    <property type="project" value="TreeGrafter"/>
</dbReference>
<reference evidence="6 7" key="1">
    <citation type="submission" date="2018-09" db="EMBL/GenBank/DDBJ databases">
        <title>Roseovarius spongiae sp. nov., isolated from a marine sponge.</title>
        <authorList>
            <person name="Zhuang L."/>
            <person name="Luo L."/>
        </authorList>
    </citation>
    <scope>NUCLEOTIDE SEQUENCE [LARGE SCALE GENOMIC DNA]</scope>
    <source>
        <strain evidence="6 7">HN-E21</strain>
    </source>
</reference>
<dbReference type="PROSITE" id="PS50887">
    <property type="entry name" value="GGDEF"/>
    <property type="match status" value="1"/>
</dbReference>
<dbReference type="InterPro" id="IPR001789">
    <property type="entry name" value="Sig_transdc_resp-reg_receiver"/>
</dbReference>
<evidence type="ECO:0000259" key="4">
    <source>
        <dbReference type="PROSITE" id="PS50110"/>
    </source>
</evidence>
<name>A0A3A8B692_9RHOB</name>
<dbReference type="SMART" id="SM00448">
    <property type="entry name" value="REC"/>
    <property type="match status" value="1"/>
</dbReference>
<evidence type="ECO:0000313" key="6">
    <source>
        <dbReference type="EMBL" id="RKF16385.1"/>
    </source>
</evidence>
<feature type="domain" description="GGDEF" evidence="5">
    <location>
        <begin position="336"/>
        <end position="475"/>
    </location>
</feature>
<protein>
    <recommendedName>
        <fullName evidence="1">diguanylate cyclase</fullName>
        <ecNumber evidence="1">2.7.7.65</ecNumber>
    </recommendedName>
</protein>
<dbReference type="Pfam" id="PF00990">
    <property type="entry name" value="GGDEF"/>
    <property type="match status" value="1"/>
</dbReference>
<evidence type="ECO:0000256" key="3">
    <source>
        <dbReference type="PROSITE-ProRule" id="PRU00169"/>
    </source>
</evidence>
<dbReference type="Gene3D" id="3.30.70.270">
    <property type="match status" value="1"/>
</dbReference>
<gene>
    <name evidence="6" type="ORF">D6850_02165</name>
</gene>
<comment type="catalytic activity">
    <reaction evidence="2">
        <text>2 GTP = 3',3'-c-di-GMP + 2 diphosphate</text>
        <dbReference type="Rhea" id="RHEA:24898"/>
        <dbReference type="ChEBI" id="CHEBI:33019"/>
        <dbReference type="ChEBI" id="CHEBI:37565"/>
        <dbReference type="ChEBI" id="CHEBI:58805"/>
        <dbReference type="EC" id="2.7.7.65"/>
    </reaction>
</comment>
<dbReference type="Proteomes" id="UP000281128">
    <property type="component" value="Unassembled WGS sequence"/>
</dbReference>
<dbReference type="FunFam" id="3.30.70.270:FF:000001">
    <property type="entry name" value="Diguanylate cyclase domain protein"/>
    <property type="match status" value="1"/>
</dbReference>
<dbReference type="SUPFAM" id="SSF55073">
    <property type="entry name" value="Nucleotide cyclase"/>
    <property type="match status" value="1"/>
</dbReference>
<organism evidence="6 7">
    <name type="scientific">Roseovarius spongiae</name>
    <dbReference type="NCBI Taxonomy" id="2320272"/>
    <lineage>
        <taxon>Bacteria</taxon>
        <taxon>Pseudomonadati</taxon>
        <taxon>Pseudomonadota</taxon>
        <taxon>Alphaproteobacteria</taxon>
        <taxon>Rhodobacterales</taxon>
        <taxon>Roseobacteraceae</taxon>
        <taxon>Roseovarius</taxon>
    </lineage>
</organism>
<dbReference type="PROSITE" id="PS50110">
    <property type="entry name" value="RESPONSE_REGULATORY"/>
    <property type="match status" value="1"/>
</dbReference>
<dbReference type="GO" id="GO:0005886">
    <property type="term" value="C:plasma membrane"/>
    <property type="evidence" value="ECO:0007669"/>
    <property type="project" value="TreeGrafter"/>
</dbReference>
<dbReference type="AlphaFoldDB" id="A0A3A8B692"/>
<dbReference type="GO" id="GO:0043709">
    <property type="term" value="P:cell adhesion involved in single-species biofilm formation"/>
    <property type="evidence" value="ECO:0007669"/>
    <property type="project" value="TreeGrafter"/>
</dbReference>
<dbReference type="EMBL" id="RAPE01000001">
    <property type="protein sequence ID" value="RKF16385.1"/>
    <property type="molecule type" value="Genomic_DNA"/>
</dbReference>
<dbReference type="GO" id="GO:0052621">
    <property type="term" value="F:diguanylate cyclase activity"/>
    <property type="evidence" value="ECO:0007669"/>
    <property type="project" value="UniProtKB-EC"/>
</dbReference>
<dbReference type="OrthoDB" id="9812260at2"/>
<keyword evidence="7" id="KW-1185">Reference proteome</keyword>
<evidence type="ECO:0000313" key="7">
    <source>
        <dbReference type="Proteomes" id="UP000281128"/>
    </source>
</evidence>
<dbReference type="SMART" id="SM00267">
    <property type="entry name" value="GGDEF"/>
    <property type="match status" value="1"/>
</dbReference>
<comment type="caution">
    <text evidence="3">Lacks conserved residue(s) required for the propagation of feature annotation.</text>
</comment>
<dbReference type="CDD" id="cd01949">
    <property type="entry name" value="GGDEF"/>
    <property type="match status" value="1"/>
</dbReference>
<dbReference type="InterPro" id="IPR043128">
    <property type="entry name" value="Rev_trsase/Diguanyl_cyclase"/>
</dbReference>
<comment type="caution">
    <text evidence="6">The sequence shown here is derived from an EMBL/GenBank/DDBJ whole genome shotgun (WGS) entry which is preliminary data.</text>
</comment>
<dbReference type="Pfam" id="PF00072">
    <property type="entry name" value="Response_reg"/>
    <property type="match status" value="1"/>
</dbReference>
<dbReference type="InterPro" id="IPR011006">
    <property type="entry name" value="CheY-like_superfamily"/>
</dbReference>
<feature type="domain" description="Response regulatory" evidence="4">
    <location>
        <begin position="20"/>
        <end position="136"/>
    </location>
</feature>
<sequence>MDSRRSEKGKSERRQPMSGNILIVDAVTTNRIILKVKLASAHFSVTQAASADDALRLAARTAPDMIVASAALPGDAAARLIAAIRARPALACVPIVLLLPEDTETARVAALRACADEVIALPMDERIMLARIRSLLRQHHALEDMRLNAGAEGADGLAEARGGFAAQGRIALIAGNRAAAIALRARLGPGTGHALSILDADLPMIAQTGVRTPDIFAVLVGPAAQDAGMHAIAELRASPVTRHSRIVAVVESGAAQLMAALLDMGANDVVSDRASAAELNLRLRAELRRKQFCDHLRERIQDGLRAAVIDPLTGLHNRRFALPFLERLAAAPAGGRPFAVMVADLDHFKTINDTHGHAAGDKVLAHVAGLLQRNLREEDMIARIGGEEFLIALPDTPCDEARRTAARLCRAVREHPLTALPGTGPITVTVSIGVTLVAPRHGAPPPRIDALLEEADRALYAAKARGRDTVNYSERSAA</sequence>
<dbReference type="PANTHER" id="PTHR45138:SF9">
    <property type="entry name" value="DIGUANYLATE CYCLASE DGCM-RELATED"/>
    <property type="match status" value="1"/>
</dbReference>
<dbReference type="GO" id="GO:0000160">
    <property type="term" value="P:phosphorelay signal transduction system"/>
    <property type="evidence" value="ECO:0007669"/>
    <property type="project" value="InterPro"/>
</dbReference>
<dbReference type="InterPro" id="IPR029787">
    <property type="entry name" value="Nucleotide_cyclase"/>
</dbReference>
<dbReference type="NCBIfam" id="TIGR00254">
    <property type="entry name" value="GGDEF"/>
    <property type="match status" value="1"/>
</dbReference>
<dbReference type="EC" id="2.7.7.65" evidence="1"/>
<dbReference type="InterPro" id="IPR000160">
    <property type="entry name" value="GGDEF_dom"/>
</dbReference>
<dbReference type="Gene3D" id="3.40.50.2300">
    <property type="match status" value="1"/>
</dbReference>
<evidence type="ECO:0000259" key="5">
    <source>
        <dbReference type="PROSITE" id="PS50887"/>
    </source>
</evidence>